<dbReference type="STRING" id="985053.VMUT_1657"/>
<keyword evidence="4" id="KW-1185">Reference proteome</keyword>
<evidence type="ECO:0000313" key="3">
    <source>
        <dbReference type="EMBL" id="ADY01861.1"/>
    </source>
</evidence>
<gene>
    <name evidence="3" type="ordered locus">VMUT_1657</name>
</gene>
<keyword evidence="2" id="KW-0812">Transmembrane</keyword>
<keyword evidence="2" id="KW-1133">Transmembrane helix</keyword>
<dbReference type="eggNOG" id="arCOG05454">
    <property type="taxonomic scope" value="Archaea"/>
</dbReference>
<dbReference type="EMBL" id="CP002529">
    <property type="protein sequence ID" value="ADY01861.1"/>
    <property type="molecule type" value="Genomic_DNA"/>
</dbReference>
<reference evidence="3 4" key="1">
    <citation type="journal article" date="2011" name="J. Bacteriol.">
        <title>Complete genome sequence of 'Vulcanisaeta moutnovskia' strain 768-28, a novel member of the hyperthermophilic crenarchaeal genus vulcanisaeta.</title>
        <authorList>
            <person name="Gumerov V.M."/>
            <person name="Mardanov A.V."/>
            <person name="Beletsky A.V."/>
            <person name="Prokofeva M.I."/>
            <person name="Bonch-Osmolovskaya E.A."/>
            <person name="Ravin N.V."/>
            <person name="Skryabin K.G."/>
        </authorList>
    </citation>
    <scope>NUCLEOTIDE SEQUENCE [LARGE SCALE GENOMIC DNA]</scope>
    <source>
        <strain evidence="3 4">768-28</strain>
    </source>
</reference>
<keyword evidence="2" id="KW-0472">Membrane</keyword>
<protein>
    <submittedName>
        <fullName evidence="3">Uncharacterized protein</fullName>
    </submittedName>
</protein>
<organism evidence="3 4">
    <name type="scientific">Vulcanisaeta moutnovskia (strain 768-28)</name>
    <dbReference type="NCBI Taxonomy" id="985053"/>
    <lineage>
        <taxon>Archaea</taxon>
        <taxon>Thermoproteota</taxon>
        <taxon>Thermoprotei</taxon>
        <taxon>Thermoproteales</taxon>
        <taxon>Thermoproteaceae</taxon>
        <taxon>Vulcanisaeta</taxon>
    </lineage>
</organism>
<proteinExistence type="predicted"/>
<feature type="region of interest" description="Disordered" evidence="1">
    <location>
        <begin position="40"/>
        <end position="78"/>
    </location>
</feature>
<dbReference type="Proteomes" id="UP000007485">
    <property type="component" value="Chromosome"/>
</dbReference>
<dbReference type="RefSeq" id="WP_013605023.1">
    <property type="nucleotide sequence ID" value="NC_015151.1"/>
</dbReference>
<evidence type="ECO:0000256" key="1">
    <source>
        <dbReference type="SAM" id="MobiDB-lite"/>
    </source>
</evidence>
<dbReference type="KEGG" id="vmo:VMUT_1657"/>
<sequence length="266" mass="30246">MLVLQLGVAMYVVIIIVAIAIVLAVLYRLGYFGGKRREKGQGEIPEQVIPQPKPEQRTPPRLRPSSQYPPSPQEVPAGQGTRALLVESRPVEVKPLQSPERPPDTERIERLIRGIENELIQVLKQTSADTADLIISRINELRDYINQLERQCIMQSPPFVQMGYVPSSLSEFKELFKASFAGLMKGNDMLEYTGELSMDDEELIKSIINYNTDFIAIYSNNKYVYLVKHNDYSLVLTTDEYLDPVSSGLVRLLFRRFIDETLKPQG</sequence>
<evidence type="ECO:0000313" key="4">
    <source>
        <dbReference type="Proteomes" id="UP000007485"/>
    </source>
</evidence>
<accession>F0QUF2</accession>
<feature type="transmembrane region" description="Helical" evidence="2">
    <location>
        <begin position="6"/>
        <end position="29"/>
    </location>
</feature>
<dbReference type="AlphaFoldDB" id="F0QUF2"/>
<name>F0QUF2_VULM7</name>
<dbReference type="OrthoDB" id="28703at2157"/>
<evidence type="ECO:0000256" key="2">
    <source>
        <dbReference type="SAM" id="Phobius"/>
    </source>
</evidence>
<dbReference type="GeneID" id="10289309"/>
<dbReference type="HOGENOM" id="CLU_1048161_0_0_2"/>